<dbReference type="InterPro" id="IPR007497">
    <property type="entry name" value="SIMPL/DUF541"/>
</dbReference>
<accession>A0AAP2ZA14</accession>
<dbReference type="Gene3D" id="3.30.110.170">
    <property type="entry name" value="Protein of unknown function (DUF541), domain 1"/>
    <property type="match status" value="1"/>
</dbReference>
<dbReference type="Proteomes" id="UP001321047">
    <property type="component" value="Unassembled WGS sequence"/>
</dbReference>
<dbReference type="Pfam" id="PF04402">
    <property type="entry name" value="SIMPL"/>
    <property type="match status" value="1"/>
</dbReference>
<dbReference type="InterPro" id="IPR052022">
    <property type="entry name" value="26kDa_periplasmic_antigen"/>
</dbReference>
<sequence length="207" mass="22746">MENTVTITATGHVEALPDKVKIEIEVPAEADTAHETRQAVNDHENRLRDALLTETSLSKNQIRATGFQVRHREDQFDPGQIESEYRAVKEFQVHTQPERTGDIIVTATDAGASIQYVEFSLTESTRTGLEEEALKHAAENARQKAETLVQAEDATVGPVSKLEESEPSGMQTIVDDALQAGSDTDFQPTPISVSVEIKATYELVQNS</sequence>
<dbReference type="EMBL" id="JAOPJZ010000017">
    <property type="protein sequence ID" value="MCU4753452.1"/>
    <property type="molecule type" value="Genomic_DNA"/>
</dbReference>
<protein>
    <submittedName>
        <fullName evidence="1">SIMPL domain-containing protein</fullName>
    </submittedName>
</protein>
<name>A0AAP2ZA14_9EURY</name>
<keyword evidence="2" id="KW-1185">Reference proteome</keyword>
<dbReference type="PANTHER" id="PTHR34387">
    <property type="entry name" value="SLR1258 PROTEIN"/>
    <property type="match status" value="1"/>
</dbReference>
<evidence type="ECO:0000313" key="2">
    <source>
        <dbReference type="Proteomes" id="UP001321047"/>
    </source>
</evidence>
<reference evidence="1 2" key="1">
    <citation type="submission" date="2022-09" db="EMBL/GenBank/DDBJ databases">
        <title>Enrichment on poylsaccharides allowed isolation of novel metabolic and taxonomic groups of Haloarchaea.</title>
        <authorList>
            <person name="Sorokin D.Y."/>
            <person name="Elcheninov A.G."/>
            <person name="Khizhniak T.V."/>
            <person name="Kolganova T.V."/>
            <person name="Kublanov I.V."/>
        </authorList>
    </citation>
    <scope>NUCLEOTIDE SEQUENCE [LARGE SCALE GENOMIC DNA]</scope>
    <source>
        <strain evidence="1 2">AArc-curdl1</strain>
    </source>
</reference>
<dbReference type="Gene3D" id="3.30.70.2970">
    <property type="entry name" value="Protein of unknown function (DUF541), domain 2"/>
    <property type="match status" value="1"/>
</dbReference>
<dbReference type="AlphaFoldDB" id="A0AAP2ZA14"/>
<evidence type="ECO:0000313" key="1">
    <source>
        <dbReference type="EMBL" id="MCU4753452.1"/>
    </source>
</evidence>
<gene>
    <name evidence="1" type="ORF">OB919_15920</name>
</gene>
<proteinExistence type="predicted"/>
<organism evidence="1 2">
    <name type="scientific">Natronosalvus hydrolyticus</name>
    <dbReference type="NCBI Taxonomy" id="2979988"/>
    <lineage>
        <taxon>Archaea</taxon>
        <taxon>Methanobacteriati</taxon>
        <taxon>Methanobacteriota</taxon>
        <taxon>Stenosarchaea group</taxon>
        <taxon>Halobacteria</taxon>
        <taxon>Halobacteriales</taxon>
        <taxon>Natrialbaceae</taxon>
        <taxon>Natronosalvus</taxon>
    </lineage>
</organism>
<dbReference type="GO" id="GO:0006974">
    <property type="term" value="P:DNA damage response"/>
    <property type="evidence" value="ECO:0007669"/>
    <property type="project" value="TreeGrafter"/>
</dbReference>
<dbReference type="RefSeq" id="WP_342809769.1">
    <property type="nucleotide sequence ID" value="NZ_JAOPJZ010000017.1"/>
</dbReference>
<comment type="caution">
    <text evidence="1">The sequence shown here is derived from an EMBL/GenBank/DDBJ whole genome shotgun (WGS) entry which is preliminary data.</text>
</comment>
<dbReference type="PANTHER" id="PTHR34387:SF2">
    <property type="entry name" value="SLR1258 PROTEIN"/>
    <property type="match status" value="1"/>
</dbReference>